<dbReference type="AlphaFoldDB" id="A0AA42AS13"/>
<evidence type="ECO:0000313" key="2">
    <source>
        <dbReference type="EMBL" id="MCL7039495.1"/>
    </source>
</evidence>
<feature type="transmembrane region" description="Helical" evidence="1">
    <location>
        <begin position="285"/>
        <end position="305"/>
    </location>
</feature>
<proteinExistence type="predicted"/>
<dbReference type="Proteomes" id="UP001177140">
    <property type="component" value="Unassembled WGS sequence"/>
</dbReference>
<dbReference type="PANTHER" id="PTHR37726:SF1">
    <property type="entry name" value="TRANSMEMBRANE PROTEIN"/>
    <property type="match status" value="1"/>
</dbReference>
<accession>A0AA42AS13</accession>
<keyword evidence="1" id="KW-0812">Transmembrane</keyword>
<dbReference type="PANTHER" id="PTHR37726">
    <property type="entry name" value="TRANSMEMBRANE PROTEIN"/>
    <property type="match status" value="1"/>
</dbReference>
<sequence length="395" mass="43722">MRDHAGGGGKIHPFMEMMNGQYLLLQTEDYNPGTTTLSSASVHHQPAAAKEIMQNITTTFLRCIKWQVEETTDPVNCPYHYFCDSSYPGGDYPLAMDILVLLFTATLFLVTLVFTIQEIVRIRTSTSSSTTAAGGGGGRRPVIRYNCGGRGSRQSRRYWIPSGPIALPFILLSLAKGYRINTLSPLAECIGPTLFQLLQISALAFPNDDDDDDNMEGNFNKLKYDIKYILFELSTVSGILHASLFLDYIIMPYYTGLDALMSSTNVSGECASCKLVSYRGWSMSMFSVVGVLCLKTVSRLLLILLSYYDNEVHMATVLAVVKLLQLIIQPILETTSWILISIDSIYLMMNSPESDGSAPFRVAAYGCACFLISLHVLTKLQSRRIVRASDAIIIT</sequence>
<keyword evidence="1" id="KW-0472">Membrane</keyword>
<organism evidence="2 3">
    <name type="scientific">Papaver nudicaule</name>
    <name type="common">Iceland poppy</name>
    <dbReference type="NCBI Taxonomy" id="74823"/>
    <lineage>
        <taxon>Eukaryota</taxon>
        <taxon>Viridiplantae</taxon>
        <taxon>Streptophyta</taxon>
        <taxon>Embryophyta</taxon>
        <taxon>Tracheophyta</taxon>
        <taxon>Spermatophyta</taxon>
        <taxon>Magnoliopsida</taxon>
        <taxon>Ranunculales</taxon>
        <taxon>Papaveraceae</taxon>
        <taxon>Papaveroideae</taxon>
        <taxon>Papaver</taxon>
    </lineage>
</organism>
<feature type="transmembrane region" description="Helical" evidence="1">
    <location>
        <begin position="317"/>
        <end position="340"/>
    </location>
</feature>
<evidence type="ECO:0000256" key="1">
    <source>
        <dbReference type="SAM" id="Phobius"/>
    </source>
</evidence>
<name>A0AA42AS13_PAPNU</name>
<keyword evidence="3" id="KW-1185">Reference proteome</keyword>
<protein>
    <submittedName>
        <fullName evidence="2">Uncharacterized protein</fullName>
    </submittedName>
</protein>
<feature type="transmembrane region" description="Helical" evidence="1">
    <location>
        <begin position="360"/>
        <end position="377"/>
    </location>
</feature>
<keyword evidence="1" id="KW-1133">Transmembrane helix</keyword>
<feature type="transmembrane region" description="Helical" evidence="1">
    <location>
        <begin position="228"/>
        <end position="251"/>
    </location>
</feature>
<comment type="caution">
    <text evidence="2">The sequence shown here is derived from an EMBL/GenBank/DDBJ whole genome shotgun (WGS) entry which is preliminary data.</text>
</comment>
<reference evidence="2" key="1">
    <citation type="submission" date="2022-03" db="EMBL/GenBank/DDBJ databases">
        <title>A functionally conserved STORR gene fusion in Papaver species that diverged 16.8 million years ago.</title>
        <authorList>
            <person name="Catania T."/>
        </authorList>
    </citation>
    <scope>NUCLEOTIDE SEQUENCE</scope>
    <source>
        <strain evidence="2">S-191538</strain>
    </source>
</reference>
<gene>
    <name evidence="2" type="ORF">MKW94_026417</name>
</gene>
<evidence type="ECO:0000313" key="3">
    <source>
        <dbReference type="Proteomes" id="UP001177140"/>
    </source>
</evidence>
<dbReference type="EMBL" id="JAJJMA010201843">
    <property type="protein sequence ID" value="MCL7039495.1"/>
    <property type="molecule type" value="Genomic_DNA"/>
</dbReference>
<feature type="transmembrane region" description="Helical" evidence="1">
    <location>
        <begin position="94"/>
        <end position="116"/>
    </location>
</feature>